<dbReference type="InterPro" id="IPR033124">
    <property type="entry name" value="Ser_caboxypep_his_AS"/>
</dbReference>
<reference evidence="5" key="1">
    <citation type="submission" date="2020-06" db="EMBL/GenBank/DDBJ databases">
        <title>WGS assembly of Ceratodon purpureus strain R40.</title>
        <authorList>
            <person name="Carey S.B."/>
            <person name="Jenkins J."/>
            <person name="Shu S."/>
            <person name="Lovell J.T."/>
            <person name="Sreedasyam A."/>
            <person name="Maumus F."/>
            <person name="Tiley G.P."/>
            <person name="Fernandez-Pozo N."/>
            <person name="Barry K."/>
            <person name="Chen C."/>
            <person name="Wang M."/>
            <person name="Lipzen A."/>
            <person name="Daum C."/>
            <person name="Saski C.A."/>
            <person name="Payton A.C."/>
            <person name="Mcbreen J.C."/>
            <person name="Conrad R.E."/>
            <person name="Kollar L.M."/>
            <person name="Olsson S."/>
            <person name="Huttunen S."/>
            <person name="Landis J.B."/>
            <person name="Wickett N.J."/>
            <person name="Johnson M.G."/>
            <person name="Rensing S.A."/>
            <person name="Grimwood J."/>
            <person name="Schmutz J."/>
            <person name="Mcdaniel S.F."/>
        </authorList>
    </citation>
    <scope>NUCLEOTIDE SEQUENCE</scope>
    <source>
        <strain evidence="5">R40</strain>
    </source>
</reference>
<dbReference type="FunFam" id="3.40.50.1820:FF:000589">
    <property type="entry name" value="Carboxypeptidase"/>
    <property type="match status" value="1"/>
</dbReference>
<keyword evidence="4" id="KW-0325">Glycoprotein</keyword>
<comment type="similarity">
    <text evidence="1">Belongs to the peptidase S10 family.</text>
</comment>
<dbReference type="InterPro" id="IPR001563">
    <property type="entry name" value="Peptidase_S10"/>
</dbReference>
<dbReference type="GO" id="GO:0006508">
    <property type="term" value="P:proteolysis"/>
    <property type="evidence" value="ECO:0007669"/>
    <property type="project" value="InterPro"/>
</dbReference>
<evidence type="ECO:0000256" key="2">
    <source>
        <dbReference type="ARBA" id="ARBA00022729"/>
    </source>
</evidence>
<keyword evidence="2" id="KW-0732">Signal</keyword>
<keyword evidence="3" id="KW-1015">Disulfide bond</keyword>
<name>A0A8T0J118_CERPU</name>
<dbReference type="PANTHER" id="PTHR11802:SF489">
    <property type="entry name" value="CARBOXYPEPTIDASE"/>
    <property type="match status" value="1"/>
</dbReference>
<dbReference type="PANTHER" id="PTHR11802">
    <property type="entry name" value="SERINE PROTEASE FAMILY S10 SERINE CARBOXYPEPTIDASE"/>
    <property type="match status" value="1"/>
</dbReference>
<accession>A0A8T0J118</accession>
<dbReference type="EMBL" id="CM026422">
    <property type="protein sequence ID" value="KAG0588591.1"/>
    <property type="molecule type" value="Genomic_DNA"/>
</dbReference>
<dbReference type="GO" id="GO:0004185">
    <property type="term" value="F:serine-type carboxypeptidase activity"/>
    <property type="evidence" value="ECO:0007669"/>
    <property type="project" value="InterPro"/>
</dbReference>
<evidence type="ECO:0000313" key="5">
    <source>
        <dbReference type="EMBL" id="KAG0588591.1"/>
    </source>
</evidence>
<gene>
    <name evidence="5" type="ORF">KC19_2G254600</name>
</gene>
<dbReference type="InterPro" id="IPR029058">
    <property type="entry name" value="AB_hydrolase_fold"/>
</dbReference>
<evidence type="ECO:0000313" key="6">
    <source>
        <dbReference type="Proteomes" id="UP000822688"/>
    </source>
</evidence>
<dbReference type="PRINTS" id="PR00724">
    <property type="entry name" value="CRBOXYPTASEC"/>
</dbReference>
<dbReference type="Pfam" id="PF00450">
    <property type="entry name" value="Peptidase_S10"/>
    <property type="match status" value="1"/>
</dbReference>
<keyword evidence="6" id="KW-1185">Reference proteome</keyword>
<dbReference type="SUPFAM" id="SSF53474">
    <property type="entry name" value="alpha/beta-Hydrolases"/>
    <property type="match status" value="1"/>
</dbReference>
<dbReference type="AlphaFoldDB" id="A0A8T0J118"/>
<dbReference type="Proteomes" id="UP000822688">
    <property type="component" value="Chromosome 2"/>
</dbReference>
<dbReference type="Gene3D" id="3.40.50.1820">
    <property type="entry name" value="alpha/beta hydrolase"/>
    <property type="match status" value="1"/>
</dbReference>
<evidence type="ECO:0000256" key="4">
    <source>
        <dbReference type="ARBA" id="ARBA00023180"/>
    </source>
</evidence>
<dbReference type="PROSITE" id="PS00560">
    <property type="entry name" value="CARBOXYPEPT_SER_HIS"/>
    <property type="match status" value="1"/>
</dbReference>
<proteinExistence type="inferred from homology"/>
<evidence type="ECO:0000256" key="3">
    <source>
        <dbReference type="ARBA" id="ARBA00023157"/>
    </source>
</evidence>
<organism evidence="5 6">
    <name type="scientific">Ceratodon purpureus</name>
    <name type="common">Fire moss</name>
    <name type="synonym">Dicranum purpureum</name>
    <dbReference type="NCBI Taxonomy" id="3225"/>
    <lineage>
        <taxon>Eukaryota</taxon>
        <taxon>Viridiplantae</taxon>
        <taxon>Streptophyta</taxon>
        <taxon>Embryophyta</taxon>
        <taxon>Bryophyta</taxon>
        <taxon>Bryophytina</taxon>
        <taxon>Bryopsida</taxon>
        <taxon>Dicranidae</taxon>
        <taxon>Pseudoditrichales</taxon>
        <taxon>Ditrichaceae</taxon>
        <taxon>Ceratodon</taxon>
    </lineage>
</organism>
<sequence>MIASAIKPHLMHKLQARSTNYWFYRVTSAADVSDLVESLPGQPPVKFKQYAGYVTVSKSHGRAFFYWFVEADSKKASSLPVAFWFNGGPGCSSVGVGALLELGPFFPNYNGTGLIRNKHSWNKLANIVFVESPASVGFSYSNTSSDYSYFSDDLTAKDNLAFTLGWYEKFPEYKKNELYLTGESFAGHYLPELAQQILNYNELQASSNKINFKGFAVGNPATDAYSDNLGATDFYHSHSLISDETYKKLKDNCDFAYDLPVDYSLHNATCLNTSNYALDVVMREINIYNIYGPSCNPPAKSGRPAFVQSLGMVRLAGVNPCAPDNVYPFLNSPQVKAALHARADINWTECSRVVGANYTIPDYTRSMLPLYRELLTKGIRIWVYSGDTDGVVPTTSTRYWLAKLNLSIETVWYPWNHSSQVGGWSQTYTNLTFATVRDAGHEVPQYQPGRALKLFKHFLKGQSLPTFNYTK</sequence>
<evidence type="ECO:0000256" key="1">
    <source>
        <dbReference type="ARBA" id="ARBA00009431"/>
    </source>
</evidence>
<comment type="caution">
    <text evidence="5">The sequence shown here is derived from an EMBL/GenBank/DDBJ whole genome shotgun (WGS) entry which is preliminary data.</text>
</comment>
<protein>
    <submittedName>
        <fullName evidence="5">Uncharacterized protein</fullName>
    </submittedName>
</protein>
<dbReference type="FunFam" id="3.40.50.11320:FF:000002">
    <property type="entry name" value="Carboxypeptidase"/>
    <property type="match status" value="1"/>
</dbReference>